<evidence type="ECO:0000313" key="6">
    <source>
        <dbReference type="Proteomes" id="UP001501508"/>
    </source>
</evidence>
<accession>A0ABP8M251</accession>
<dbReference type="EMBL" id="BAABEY010000025">
    <property type="protein sequence ID" value="GAA4441635.1"/>
    <property type="molecule type" value="Genomic_DNA"/>
</dbReference>
<evidence type="ECO:0000256" key="3">
    <source>
        <dbReference type="ARBA" id="ARBA00038493"/>
    </source>
</evidence>
<keyword evidence="2" id="KW-0456">Lyase</keyword>
<feature type="domain" description="DJ-1/PfpI" evidence="4">
    <location>
        <begin position="26"/>
        <end position="223"/>
    </location>
</feature>
<comment type="caution">
    <text evidence="5">The sequence shown here is derived from an EMBL/GenBank/DDBJ whole genome shotgun (WGS) entry which is preliminary data.</text>
</comment>
<keyword evidence="1" id="KW-0346">Stress response</keyword>
<dbReference type="InterPro" id="IPR050325">
    <property type="entry name" value="Prot/Nucl_acid_deglycase"/>
</dbReference>
<name>A0ABP8M251_9BACT</name>
<dbReference type="PANTHER" id="PTHR48094">
    <property type="entry name" value="PROTEIN/NUCLEIC ACID DEGLYCASE DJ-1-RELATED"/>
    <property type="match status" value="1"/>
</dbReference>
<reference evidence="6" key="1">
    <citation type="journal article" date="2019" name="Int. J. Syst. Evol. Microbiol.">
        <title>The Global Catalogue of Microorganisms (GCM) 10K type strain sequencing project: providing services to taxonomists for standard genome sequencing and annotation.</title>
        <authorList>
            <consortium name="The Broad Institute Genomics Platform"/>
            <consortium name="The Broad Institute Genome Sequencing Center for Infectious Disease"/>
            <person name="Wu L."/>
            <person name="Ma J."/>
        </authorList>
    </citation>
    <scope>NUCLEOTIDE SEQUENCE [LARGE SCALE GENOMIC DNA]</scope>
    <source>
        <strain evidence="6">JCM 31920</strain>
    </source>
</reference>
<dbReference type="RefSeq" id="WP_345030043.1">
    <property type="nucleotide sequence ID" value="NZ_BAABEY010000025.1"/>
</dbReference>
<evidence type="ECO:0000259" key="4">
    <source>
        <dbReference type="Pfam" id="PF01965"/>
    </source>
</evidence>
<evidence type="ECO:0000313" key="5">
    <source>
        <dbReference type="EMBL" id="GAA4441635.1"/>
    </source>
</evidence>
<organism evidence="5 6">
    <name type="scientific">Ravibacter arvi</name>
    <dbReference type="NCBI Taxonomy" id="2051041"/>
    <lineage>
        <taxon>Bacteria</taxon>
        <taxon>Pseudomonadati</taxon>
        <taxon>Bacteroidota</taxon>
        <taxon>Cytophagia</taxon>
        <taxon>Cytophagales</taxon>
        <taxon>Spirosomataceae</taxon>
        <taxon>Ravibacter</taxon>
    </lineage>
</organism>
<keyword evidence="5" id="KW-0315">Glutamine amidotransferase</keyword>
<keyword evidence="6" id="KW-1185">Reference proteome</keyword>
<evidence type="ECO:0000256" key="2">
    <source>
        <dbReference type="ARBA" id="ARBA00023239"/>
    </source>
</evidence>
<dbReference type="Gene3D" id="3.40.50.880">
    <property type="match status" value="1"/>
</dbReference>
<dbReference type="InterPro" id="IPR002818">
    <property type="entry name" value="DJ-1/PfpI"/>
</dbReference>
<dbReference type="CDD" id="cd03141">
    <property type="entry name" value="GATase1_Hsp31_like"/>
    <property type="match status" value="1"/>
</dbReference>
<dbReference type="InterPro" id="IPR029062">
    <property type="entry name" value="Class_I_gatase-like"/>
</dbReference>
<dbReference type="Pfam" id="PF01965">
    <property type="entry name" value="DJ-1_PfpI"/>
    <property type="match status" value="1"/>
</dbReference>
<comment type="similarity">
    <text evidence="3">Belongs to the peptidase C56 family. HSP31-like subfamily.</text>
</comment>
<protein>
    <submittedName>
        <fullName evidence="5">Type 1 glutamine amidotransferase domain-containing protein</fullName>
    </submittedName>
</protein>
<dbReference type="Proteomes" id="UP001501508">
    <property type="component" value="Unassembled WGS sequence"/>
</dbReference>
<gene>
    <name evidence="5" type="ORF">GCM10023091_27190</name>
</gene>
<dbReference type="PANTHER" id="PTHR48094:SF11">
    <property type="entry name" value="GLUTATHIONE-INDEPENDENT GLYOXALASE HSP31-RELATED"/>
    <property type="match status" value="1"/>
</dbReference>
<evidence type="ECO:0000256" key="1">
    <source>
        <dbReference type="ARBA" id="ARBA00023016"/>
    </source>
</evidence>
<sequence length="227" mass="25214">MRALVVCTGVEVFPGKGTRTGIWLGELIHFFDVLTEKRIPVDITKPGGGVVPVDPKSQDSKDEIVKRYIGNEAFMDALNRVPALESIDPEPYGVVYLVGGHGAIWDLPGNEPLQKFIEAVYQANGTITAVGHGVAGLLNVRNADGSWFVKDRYLTGFSNMEEKLVSFVSEEVPFYVEDKLIEKGAHFTKTVIPFTEHIEMDERLITGQNPNSARKVAQKLIEELWEK</sequence>
<dbReference type="SUPFAM" id="SSF52317">
    <property type="entry name" value="Class I glutamine amidotransferase-like"/>
    <property type="match status" value="1"/>
</dbReference>
<proteinExistence type="inferred from homology"/>